<keyword evidence="5" id="KW-0539">Nucleus</keyword>
<dbReference type="PANTHER" id="PTHR13243:SF1">
    <property type="entry name" value="NUCLEOLAR PROTEIN 16"/>
    <property type="match status" value="1"/>
</dbReference>
<dbReference type="InParanoid" id="C4R020"/>
<feature type="region of interest" description="Disordered" evidence="6">
    <location>
        <begin position="1"/>
        <end position="25"/>
    </location>
</feature>
<feature type="compositionally biased region" description="Basic residues" evidence="6">
    <location>
        <begin position="1"/>
        <end position="10"/>
    </location>
</feature>
<evidence type="ECO:0000256" key="3">
    <source>
        <dbReference type="ARBA" id="ARBA00008479"/>
    </source>
</evidence>
<dbReference type="FunCoup" id="C4R020">
    <property type="interactions" value="304"/>
</dbReference>
<evidence type="ECO:0000313" key="8">
    <source>
        <dbReference type="Proteomes" id="UP000000314"/>
    </source>
</evidence>
<comment type="similarity">
    <text evidence="3">Belongs to the NOP16 family.</text>
</comment>
<comment type="function">
    <text evidence="1">Involved in the biogenesis of the 60S ribosomal subunit.</text>
</comment>
<feature type="region of interest" description="Disordered" evidence="6">
    <location>
        <begin position="62"/>
        <end position="99"/>
    </location>
</feature>
<dbReference type="eggNOG" id="KOG4771">
    <property type="taxonomic scope" value="Eukaryota"/>
</dbReference>
<gene>
    <name evidence="7" type="ordered locus">PAS_chr2-1_0234</name>
</gene>
<keyword evidence="8" id="KW-1185">Reference proteome</keyword>
<dbReference type="GO" id="GO:0042273">
    <property type="term" value="P:ribosomal large subunit biogenesis"/>
    <property type="evidence" value="ECO:0007669"/>
    <property type="project" value="EnsemblFungi"/>
</dbReference>
<dbReference type="GO" id="GO:0005730">
    <property type="term" value="C:nucleolus"/>
    <property type="evidence" value="ECO:0007669"/>
    <property type="project" value="UniProtKB-SubCell"/>
</dbReference>
<dbReference type="Proteomes" id="UP000000314">
    <property type="component" value="Chromosome 2"/>
</dbReference>
<name>C4R020_KOMPG</name>
<dbReference type="OMA" id="MQQTEAD"/>
<evidence type="ECO:0000256" key="6">
    <source>
        <dbReference type="SAM" id="MobiDB-lite"/>
    </source>
</evidence>
<evidence type="ECO:0000256" key="5">
    <source>
        <dbReference type="ARBA" id="ARBA00023242"/>
    </source>
</evidence>
<reference evidence="7 8" key="1">
    <citation type="journal article" date="2009" name="Nat. Biotechnol.">
        <title>Genome sequence of the recombinant protein production host Pichia pastoris.</title>
        <authorList>
            <person name="De Schutter K."/>
            <person name="Lin Y.C."/>
            <person name="Tiels P."/>
            <person name="Van Hecke A."/>
            <person name="Glinka S."/>
            <person name="Weber-Lehmann J."/>
            <person name="Rouze P."/>
            <person name="Van de Peer Y."/>
            <person name="Callewaert N."/>
        </authorList>
    </citation>
    <scope>NUCLEOTIDE SEQUENCE [LARGE SCALE GENOMIC DNA]</scope>
    <source>
        <strain evidence="8">GS115 / ATCC 20864</strain>
    </source>
</reference>
<dbReference type="GO" id="GO:0030687">
    <property type="term" value="C:preribosome, large subunit precursor"/>
    <property type="evidence" value="ECO:0007669"/>
    <property type="project" value="EnsemblFungi"/>
</dbReference>
<sequence>MVSVRRRKSNHSGTSKVSVRVKDKQRRHIATNKVLRAHWDSKLTLSQNYAKLGLRLKLGKPTGGVEKPLAIDKGLDGKKHDKSQREDENIDDFYNSEGEIDPAKIPEGRAHIVRDESGEVVKIVYGTKVSGMFEQGPSEKEEPAQESVVINELMEKAQSRPEKPPKRLTELEEIWVDGLQKKYGNDYERMKWDRKLNPMMLTPRKLEKLFERKLQVEDYDRRHTA</sequence>
<accession>C4R020</accession>
<dbReference type="OrthoDB" id="285729at2759"/>
<comment type="subcellular location">
    <subcellularLocation>
        <location evidence="2">Nucleus</location>
        <location evidence="2">Nucleolus</location>
    </subcellularLocation>
</comment>
<evidence type="ECO:0000256" key="2">
    <source>
        <dbReference type="ARBA" id="ARBA00004604"/>
    </source>
</evidence>
<dbReference type="PANTHER" id="PTHR13243">
    <property type="entry name" value="HSPC111 PROTEIN-RELATED"/>
    <property type="match status" value="1"/>
</dbReference>
<feature type="compositionally biased region" description="Basic and acidic residues" evidence="6">
    <location>
        <begin position="69"/>
        <end position="87"/>
    </location>
</feature>
<dbReference type="InterPro" id="IPR019002">
    <property type="entry name" value="Ribosome_biogenesis_Nop16"/>
</dbReference>
<evidence type="ECO:0000256" key="1">
    <source>
        <dbReference type="ARBA" id="ARBA00002889"/>
    </source>
</evidence>
<dbReference type="HOGENOM" id="CLU_078857_0_0_1"/>
<dbReference type="RefSeq" id="XP_002491124.1">
    <property type="nucleotide sequence ID" value="XM_002491079.1"/>
</dbReference>
<dbReference type="KEGG" id="ppa:PAS_chr2-1_0234"/>
<dbReference type="STRING" id="644223.C4R020"/>
<evidence type="ECO:0000256" key="4">
    <source>
        <dbReference type="ARBA" id="ARBA00015522"/>
    </source>
</evidence>
<protein>
    <recommendedName>
        <fullName evidence="4">Nucleolar protein 16</fullName>
    </recommendedName>
</protein>
<dbReference type="EMBL" id="FN392320">
    <property type="protein sequence ID" value="CAY68844.1"/>
    <property type="molecule type" value="Genomic_DNA"/>
</dbReference>
<evidence type="ECO:0000313" key="7">
    <source>
        <dbReference type="EMBL" id="CAY68844.1"/>
    </source>
</evidence>
<dbReference type="GeneID" id="8198783"/>
<dbReference type="Pfam" id="PF09420">
    <property type="entry name" value="Nop16"/>
    <property type="match status" value="1"/>
</dbReference>
<dbReference type="AlphaFoldDB" id="C4R020"/>
<organism evidence="7 8">
    <name type="scientific">Komagataella phaffii (strain GS115 / ATCC 20864)</name>
    <name type="common">Yeast</name>
    <name type="synonym">Pichia pastoris</name>
    <dbReference type="NCBI Taxonomy" id="644223"/>
    <lineage>
        <taxon>Eukaryota</taxon>
        <taxon>Fungi</taxon>
        <taxon>Dikarya</taxon>
        <taxon>Ascomycota</taxon>
        <taxon>Saccharomycotina</taxon>
        <taxon>Pichiomycetes</taxon>
        <taxon>Pichiales</taxon>
        <taxon>Pichiaceae</taxon>
        <taxon>Komagataella</taxon>
    </lineage>
</organism>
<proteinExistence type="inferred from homology"/>